<accession>A0ACC3BGQ7</accession>
<evidence type="ECO:0000313" key="1">
    <source>
        <dbReference type="EMBL" id="KAK1149822.1"/>
    </source>
</evidence>
<keyword evidence="2" id="KW-1185">Reference proteome</keyword>
<protein>
    <submittedName>
        <fullName evidence="1">Uncharacterized protein</fullName>
    </submittedName>
</protein>
<gene>
    <name evidence="1" type="ORF">N8T08_003373</name>
</gene>
<dbReference type="Proteomes" id="UP001177260">
    <property type="component" value="Unassembled WGS sequence"/>
</dbReference>
<evidence type="ECO:0000313" key="2">
    <source>
        <dbReference type="Proteomes" id="UP001177260"/>
    </source>
</evidence>
<proteinExistence type="predicted"/>
<dbReference type="EMBL" id="JAOPJF010000002">
    <property type="protein sequence ID" value="KAK1149822.1"/>
    <property type="molecule type" value="Genomic_DNA"/>
</dbReference>
<name>A0ACC3BGQ7_9EURO</name>
<reference evidence="1 2" key="1">
    <citation type="journal article" date="2023" name="ACS Omega">
        <title>Identification of the Neoaspergillic Acid Biosynthesis Gene Cluster by Establishing an In Vitro CRISPR-Ribonucleoprotein Genetic System in Aspergillus melleus.</title>
        <authorList>
            <person name="Yuan B."/>
            <person name="Grau M.F."/>
            <person name="Murata R.M."/>
            <person name="Torok T."/>
            <person name="Venkateswaran K."/>
            <person name="Stajich J.E."/>
            <person name="Wang C.C.C."/>
        </authorList>
    </citation>
    <scope>NUCLEOTIDE SEQUENCE [LARGE SCALE GENOMIC DNA]</scope>
    <source>
        <strain evidence="1 2">IMV 1140</strain>
    </source>
</reference>
<organism evidence="1 2">
    <name type="scientific">Aspergillus melleus</name>
    <dbReference type="NCBI Taxonomy" id="138277"/>
    <lineage>
        <taxon>Eukaryota</taxon>
        <taxon>Fungi</taxon>
        <taxon>Dikarya</taxon>
        <taxon>Ascomycota</taxon>
        <taxon>Pezizomycotina</taxon>
        <taxon>Eurotiomycetes</taxon>
        <taxon>Eurotiomycetidae</taxon>
        <taxon>Eurotiales</taxon>
        <taxon>Aspergillaceae</taxon>
        <taxon>Aspergillus</taxon>
        <taxon>Aspergillus subgen. Circumdati</taxon>
    </lineage>
</organism>
<sequence length="189" mass="21140">MMALPPVVKASLQSTLINAGSNILAQGIQAHQNEKPFELDRQALWLFTTCALLMSPLTFLWLESLESALPGSYEEKPAPKSKTEKDKEQKPRSRLNVKNIIAKVVIDQTIGGAYNTFLLIALMGYLRGEDYGTIMEQVKNEFWPLLLAGMKLWTFVSVLNFTVVPTDKRMLSGSLFSVVWAIYLSLRSG</sequence>
<comment type="caution">
    <text evidence="1">The sequence shown here is derived from an EMBL/GenBank/DDBJ whole genome shotgun (WGS) entry which is preliminary data.</text>
</comment>